<keyword evidence="7 8" id="KW-0472">Membrane</keyword>
<evidence type="ECO:0000256" key="1">
    <source>
        <dbReference type="ARBA" id="ARBA00004651"/>
    </source>
</evidence>
<dbReference type="SUPFAM" id="SSF161098">
    <property type="entry name" value="MetI-like"/>
    <property type="match status" value="1"/>
</dbReference>
<keyword evidence="3" id="KW-1003">Cell membrane</keyword>
<dbReference type="Gene3D" id="1.10.3720.10">
    <property type="entry name" value="MetI-like"/>
    <property type="match status" value="1"/>
</dbReference>
<keyword evidence="5" id="KW-0029">Amino-acid transport</keyword>
<sequence>MFENVPEYISTAADGLWITVGATVAGIAIAAVLSFVFGLAMLSRLKTVRVIARIYVEIWRGTSEVVQLYWVMFALPILLGYRLVPLLVGILVLGLNFGAYGAEIVRGAVQSVPRAQYEGTIALSMTPAQRMRRVILPQALVEMVPPFNNLFIQLLKGSALLTIIGVSELTHQGKEVLIPRNVSEAATIWTVILLFYLLLAILITMGMRWLERRAAALVGRQPTKRDSVFARFGGGKDPLPAEQSKGGLADLRRKGGE</sequence>
<evidence type="ECO:0000256" key="3">
    <source>
        <dbReference type="ARBA" id="ARBA00022475"/>
    </source>
</evidence>
<name>A0ABT2JB17_9PSEU</name>
<comment type="caution">
    <text evidence="11">The sequence shown here is derived from an EMBL/GenBank/DDBJ whole genome shotgun (WGS) entry which is preliminary data.</text>
</comment>
<feature type="domain" description="ABC transmembrane type-1" evidence="10">
    <location>
        <begin position="16"/>
        <end position="203"/>
    </location>
</feature>
<evidence type="ECO:0000259" key="10">
    <source>
        <dbReference type="PROSITE" id="PS50928"/>
    </source>
</evidence>
<evidence type="ECO:0000256" key="4">
    <source>
        <dbReference type="ARBA" id="ARBA00022692"/>
    </source>
</evidence>
<dbReference type="InterPro" id="IPR043429">
    <property type="entry name" value="ArtM/GltK/GlnP/TcyL/YhdX-like"/>
</dbReference>
<evidence type="ECO:0000313" key="11">
    <source>
        <dbReference type="EMBL" id="MCT2585042.1"/>
    </source>
</evidence>
<evidence type="ECO:0000256" key="8">
    <source>
        <dbReference type="RuleBase" id="RU363032"/>
    </source>
</evidence>
<dbReference type="NCBIfam" id="TIGR01726">
    <property type="entry name" value="HEQRo_perm_3TM"/>
    <property type="match status" value="1"/>
</dbReference>
<comment type="subcellular location">
    <subcellularLocation>
        <location evidence="1 8">Cell membrane</location>
        <topology evidence="1 8">Multi-pass membrane protein</topology>
    </subcellularLocation>
</comment>
<dbReference type="InterPro" id="IPR014342">
    <property type="entry name" value="Ectoine_EhuC"/>
</dbReference>
<dbReference type="NCBIfam" id="TIGR03004">
    <property type="entry name" value="ectoine_ehuC"/>
    <property type="match status" value="1"/>
</dbReference>
<evidence type="ECO:0000256" key="7">
    <source>
        <dbReference type="ARBA" id="ARBA00023136"/>
    </source>
</evidence>
<keyword evidence="12" id="KW-1185">Reference proteome</keyword>
<gene>
    <name evidence="11" type="primary">ehuC</name>
    <name evidence="11" type="ORF">JT362_18160</name>
</gene>
<evidence type="ECO:0000256" key="5">
    <source>
        <dbReference type="ARBA" id="ARBA00022970"/>
    </source>
</evidence>
<feature type="transmembrane region" description="Helical" evidence="8">
    <location>
        <begin position="68"/>
        <end position="93"/>
    </location>
</feature>
<proteinExistence type="inferred from homology"/>
<dbReference type="PANTHER" id="PTHR30614:SF0">
    <property type="entry name" value="L-CYSTINE TRANSPORT SYSTEM PERMEASE PROTEIN TCYL"/>
    <property type="match status" value="1"/>
</dbReference>
<dbReference type="RefSeq" id="WP_260192490.1">
    <property type="nucleotide sequence ID" value="NZ_JAFFZE010000014.1"/>
</dbReference>
<dbReference type="InterPro" id="IPR000515">
    <property type="entry name" value="MetI-like"/>
</dbReference>
<dbReference type="Proteomes" id="UP001156441">
    <property type="component" value="Unassembled WGS sequence"/>
</dbReference>
<evidence type="ECO:0000256" key="6">
    <source>
        <dbReference type="ARBA" id="ARBA00022989"/>
    </source>
</evidence>
<feature type="transmembrane region" description="Helical" evidence="8">
    <location>
        <begin position="16"/>
        <end position="42"/>
    </location>
</feature>
<dbReference type="CDD" id="cd06261">
    <property type="entry name" value="TM_PBP2"/>
    <property type="match status" value="1"/>
</dbReference>
<feature type="transmembrane region" description="Helical" evidence="8">
    <location>
        <begin position="186"/>
        <end position="210"/>
    </location>
</feature>
<dbReference type="PANTHER" id="PTHR30614">
    <property type="entry name" value="MEMBRANE COMPONENT OF AMINO ACID ABC TRANSPORTER"/>
    <property type="match status" value="1"/>
</dbReference>
<dbReference type="InterPro" id="IPR010065">
    <property type="entry name" value="AA_ABC_transptr_permease_3TM"/>
</dbReference>
<accession>A0ABT2JB17</accession>
<comment type="similarity">
    <text evidence="8">Belongs to the binding-protein-dependent transport system permease family.</text>
</comment>
<evidence type="ECO:0000256" key="2">
    <source>
        <dbReference type="ARBA" id="ARBA00022448"/>
    </source>
</evidence>
<dbReference type="EMBL" id="JAFFZE010000014">
    <property type="protein sequence ID" value="MCT2585042.1"/>
    <property type="molecule type" value="Genomic_DNA"/>
</dbReference>
<evidence type="ECO:0000256" key="9">
    <source>
        <dbReference type="SAM" id="MobiDB-lite"/>
    </source>
</evidence>
<keyword evidence="6 8" id="KW-1133">Transmembrane helix</keyword>
<evidence type="ECO:0000313" key="12">
    <source>
        <dbReference type="Proteomes" id="UP001156441"/>
    </source>
</evidence>
<keyword evidence="2 8" id="KW-0813">Transport</keyword>
<dbReference type="PROSITE" id="PS50928">
    <property type="entry name" value="ABC_TM1"/>
    <property type="match status" value="1"/>
</dbReference>
<feature type="region of interest" description="Disordered" evidence="9">
    <location>
        <begin position="229"/>
        <end position="257"/>
    </location>
</feature>
<dbReference type="Pfam" id="PF00528">
    <property type="entry name" value="BPD_transp_1"/>
    <property type="match status" value="1"/>
</dbReference>
<protein>
    <submittedName>
        <fullName evidence="11">Ectoine/hydroxyectoine ABC transporter permease subunit EhuC</fullName>
    </submittedName>
</protein>
<organism evidence="11 12">
    <name type="scientific">Actinophytocola gossypii</name>
    <dbReference type="NCBI Taxonomy" id="2812003"/>
    <lineage>
        <taxon>Bacteria</taxon>
        <taxon>Bacillati</taxon>
        <taxon>Actinomycetota</taxon>
        <taxon>Actinomycetes</taxon>
        <taxon>Pseudonocardiales</taxon>
        <taxon>Pseudonocardiaceae</taxon>
    </lineage>
</organism>
<dbReference type="InterPro" id="IPR035906">
    <property type="entry name" value="MetI-like_sf"/>
</dbReference>
<reference evidence="11 12" key="1">
    <citation type="submission" date="2021-02" db="EMBL/GenBank/DDBJ databases">
        <title>Actinophytocola xerophila sp. nov., isolated from soil of cotton cropping field.</title>
        <authorList>
            <person name="Huang R."/>
            <person name="Chen X."/>
            <person name="Ge X."/>
            <person name="Liu W."/>
        </authorList>
    </citation>
    <scope>NUCLEOTIDE SEQUENCE [LARGE SCALE GENOMIC DNA]</scope>
    <source>
        <strain evidence="11 12">S1-96</strain>
    </source>
</reference>
<keyword evidence="4 8" id="KW-0812">Transmembrane</keyword>